<sequence>MRSSTVRGLALFAALQATFADIHPLCDQWLQSSEDAAGKGKPGREGARHCARHVASYTAGQVGAAVAVTRVLGFRVPLRALATGVAINAATHYVIDRREPLKALARLAGQQGYVEHATVQRRDGVVDAAGPGTALTELDQAAHRAIGVAASLVTTWIALRYGRQS</sequence>
<evidence type="ECO:0000313" key="3">
    <source>
        <dbReference type="Proteomes" id="UP000199622"/>
    </source>
</evidence>
<dbReference type="RefSeq" id="WP_091303708.1">
    <property type="nucleotide sequence ID" value="NZ_FNSO01000001.1"/>
</dbReference>
<evidence type="ECO:0000313" key="2">
    <source>
        <dbReference type="EMBL" id="SEB48994.1"/>
    </source>
</evidence>
<dbReference type="EMBL" id="FNSO01000003">
    <property type="protein sequence ID" value="SEB48994.1"/>
    <property type="molecule type" value="Genomic_DNA"/>
</dbReference>
<dbReference type="STRING" id="208445.SAMN04489727_0008"/>
<evidence type="ECO:0000313" key="1">
    <source>
        <dbReference type="EMBL" id="SEB28767.1"/>
    </source>
</evidence>
<accession>A0A1H4JRM6</accession>
<dbReference type="Proteomes" id="UP000199622">
    <property type="component" value="Unassembled WGS sequence"/>
</dbReference>
<dbReference type="OrthoDB" id="3542456at2"/>
<dbReference type="AlphaFoldDB" id="A0A1H4JRM6"/>
<reference evidence="2" key="2">
    <citation type="submission" date="2016-10" db="EMBL/GenBank/DDBJ databases">
        <authorList>
            <person name="de Groot N.N."/>
        </authorList>
    </citation>
    <scope>NUCLEOTIDE SEQUENCE [LARGE SCALE GENOMIC DNA]</scope>
    <source>
        <strain evidence="2">DSM 44544</strain>
    </source>
</reference>
<reference evidence="3" key="1">
    <citation type="submission" date="2016-10" db="EMBL/GenBank/DDBJ databases">
        <authorList>
            <person name="Varghese N."/>
            <person name="Submissions S."/>
        </authorList>
    </citation>
    <scope>NUCLEOTIDE SEQUENCE [LARGE SCALE GENOMIC DNA]</scope>
    <source>
        <strain evidence="3">DSM 44544</strain>
    </source>
</reference>
<gene>
    <name evidence="1" type="ORF">SAMN04489727_0008</name>
    <name evidence="2" type="ORF">SAMN04489727_2145</name>
</gene>
<organism evidence="2 3">
    <name type="scientific">Amycolatopsis tolypomycina</name>
    <dbReference type="NCBI Taxonomy" id="208445"/>
    <lineage>
        <taxon>Bacteria</taxon>
        <taxon>Bacillati</taxon>
        <taxon>Actinomycetota</taxon>
        <taxon>Actinomycetes</taxon>
        <taxon>Pseudonocardiales</taxon>
        <taxon>Pseudonocardiaceae</taxon>
        <taxon>Amycolatopsis</taxon>
    </lineage>
</organism>
<keyword evidence="3" id="KW-1185">Reference proteome</keyword>
<name>A0A1H4JRM6_9PSEU</name>
<protein>
    <submittedName>
        <fullName evidence="2">Uncharacterized protein</fullName>
    </submittedName>
</protein>
<proteinExistence type="predicted"/>
<dbReference type="EMBL" id="FNSO01000001">
    <property type="protein sequence ID" value="SEB28767.1"/>
    <property type="molecule type" value="Genomic_DNA"/>
</dbReference>